<protein>
    <submittedName>
        <fullName evidence="1">Uncharacterized protein</fullName>
    </submittedName>
</protein>
<evidence type="ECO:0000313" key="2">
    <source>
        <dbReference type="Proteomes" id="UP000814140"/>
    </source>
</evidence>
<reference evidence="1" key="1">
    <citation type="submission" date="2021-03" db="EMBL/GenBank/DDBJ databases">
        <authorList>
            <consortium name="DOE Joint Genome Institute"/>
            <person name="Ahrendt S."/>
            <person name="Looney B.P."/>
            <person name="Miyauchi S."/>
            <person name="Morin E."/>
            <person name="Drula E."/>
            <person name="Courty P.E."/>
            <person name="Chicoki N."/>
            <person name="Fauchery L."/>
            <person name="Kohler A."/>
            <person name="Kuo A."/>
            <person name="Labutti K."/>
            <person name="Pangilinan J."/>
            <person name="Lipzen A."/>
            <person name="Riley R."/>
            <person name="Andreopoulos W."/>
            <person name="He G."/>
            <person name="Johnson J."/>
            <person name="Barry K.W."/>
            <person name="Grigoriev I.V."/>
            <person name="Nagy L."/>
            <person name="Hibbett D."/>
            <person name="Henrissat B."/>
            <person name="Matheny P.B."/>
            <person name="Labbe J."/>
            <person name="Martin F."/>
        </authorList>
    </citation>
    <scope>NUCLEOTIDE SEQUENCE</scope>
    <source>
        <strain evidence="1">HHB10654</strain>
    </source>
</reference>
<dbReference type="EMBL" id="MU277249">
    <property type="protein sequence ID" value="KAI0057335.1"/>
    <property type="molecule type" value="Genomic_DNA"/>
</dbReference>
<dbReference type="Proteomes" id="UP000814140">
    <property type="component" value="Unassembled WGS sequence"/>
</dbReference>
<proteinExistence type="predicted"/>
<sequence>MLLHRHRATRCEYQKAYYKIKKTGRRKVSKYARSAAEDKRRRELAGLRTFFLLHSSSTPDPSRTEDMVTAEHEVWDRCFDLTATLKSTQGDGWRSQYSATIQEWIDDHLSQAEEARQTTSLPSLDAELHKYRRIVAGLVQELEFVEQGDSAIAAAAEDWGLIWYGRRLVSCRSRPAYFAQPYLQSEPERLSPTLWLVICTC</sequence>
<name>A0ACB8SLL6_9AGAM</name>
<gene>
    <name evidence="1" type="ORF">BV25DRAFT_1812644</name>
</gene>
<organism evidence="1 2">
    <name type="scientific">Artomyces pyxidatus</name>
    <dbReference type="NCBI Taxonomy" id="48021"/>
    <lineage>
        <taxon>Eukaryota</taxon>
        <taxon>Fungi</taxon>
        <taxon>Dikarya</taxon>
        <taxon>Basidiomycota</taxon>
        <taxon>Agaricomycotina</taxon>
        <taxon>Agaricomycetes</taxon>
        <taxon>Russulales</taxon>
        <taxon>Auriscalpiaceae</taxon>
        <taxon>Artomyces</taxon>
    </lineage>
</organism>
<reference evidence="1" key="2">
    <citation type="journal article" date="2022" name="New Phytol.">
        <title>Evolutionary transition to the ectomycorrhizal habit in the genomes of a hyperdiverse lineage of mushroom-forming fungi.</title>
        <authorList>
            <person name="Looney B."/>
            <person name="Miyauchi S."/>
            <person name="Morin E."/>
            <person name="Drula E."/>
            <person name="Courty P.E."/>
            <person name="Kohler A."/>
            <person name="Kuo A."/>
            <person name="LaButti K."/>
            <person name="Pangilinan J."/>
            <person name="Lipzen A."/>
            <person name="Riley R."/>
            <person name="Andreopoulos W."/>
            <person name="He G."/>
            <person name="Johnson J."/>
            <person name="Nolan M."/>
            <person name="Tritt A."/>
            <person name="Barry K.W."/>
            <person name="Grigoriev I.V."/>
            <person name="Nagy L.G."/>
            <person name="Hibbett D."/>
            <person name="Henrissat B."/>
            <person name="Matheny P.B."/>
            <person name="Labbe J."/>
            <person name="Martin F.M."/>
        </authorList>
    </citation>
    <scope>NUCLEOTIDE SEQUENCE</scope>
    <source>
        <strain evidence="1">HHB10654</strain>
    </source>
</reference>
<evidence type="ECO:0000313" key="1">
    <source>
        <dbReference type="EMBL" id="KAI0057335.1"/>
    </source>
</evidence>
<comment type="caution">
    <text evidence="1">The sequence shown here is derived from an EMBL/GenBank/DDBJ whole genome shotgun (WGS) entry which is preliminary data.</text>
</comment>
<keyword evidence="2" id="KW-1185">Reference proteome</keyword>
<accession>A0ACB8SLL6</accession>